<dbReference type="EMBL" id="LQNX01000062">
    <property type="protein sequence ID" value="KXT80638.1"/>
    <property type="molecule type" value="Genomic_DNA"/>
</dbReference>
<dbReference type="RefSeq" id="WP_061415465.1">
    <property type="nucleotide sequence ID" value="NZ_KQ969521.1"/>
</dbReference>
<evidence type="ECO:0000256" key="2">
    <source>
        <dbReference type="ARBA" id="ARBA00006464"/>
    </source>
</evidence>
<evidence type="ECO:0000256" key="3">
    <source>
        <dbReference type="ARBA" id="ARBA00022475"/>
    </source>
</evidence>
<dbReference type="AlphaFoldDB" id="A0A139NXH2"/>
<protein>
    <submittedName>
        <fullName evidence="10">Undecaprenyl-phosphate galactosephosphotransferase</fullName>
        <ecNumber evidence="10">2.7.8.6</ecNumber>
    </submittedName>
</protein>
<dbReference type="PANTHER" id="PTHR30576:SF4">
    <property type="entry name" value="UNDECAPRENYL-PHOSPHATE GALACTOSE PHOSPHOTRANSFERASE"/>
    <property type="match status" value="1"/>
</dbReference>
<dbReference type="OrthoDB" id="9808602at2"/>
<accession>A0A139NXH2</accession>
<dbReference type="GO" id="GO:0047360">
    <property type="term" value="F:undecaprenyl-phosphate galactose phosphotransferase activity"/>
    <property type="evidence" value="ECO:0007669"/>
    <property type="project" value="UniProtKB-EC"/>
</dbReference>
<evidence type="ECO:0000256" key="6">
    <source>
        <dbReference type="ARBA" id="ARBA00022989"/>
    </source>
</evidence>
<keyword evidence="4 10" id="KW-0808">Transferase</keyword>
<comment type="subcellular location">
    <subcellularLocation>
        <location evidence="1">Cell membrane</location>
    </subcellularLocation>
</comment>
<evidence type="ECO:0000256" key="8">
    <source>
        <dbReference type="SAM" id="Phobius"/>
    </source>
</evidence>
<reference evidence="10" key="1">
    <citation type="submission" date="2016-01" db="EMBL/GenBank/DDBJ databases">
        <title>Highly variable Streptococcus oralis are common among viridans streptococci isolated from primates.</title>
        <authorList>
            <person name="Denapaite D."/>
            <person name="Rieger M."/>
            <person name="Koendgen S."/>
            <person name="Brueckner R."/>
            <person name="Ochigava I."/>
            <person name="Kappeler P."/>
            <person name="Maetz-Rensing K."/>
            <person name="Leendertz F."/>
            <person name="Hakenbeck R."/>
        </authorList>
    </citation>
    <scope>NUCLEOTIDE SEQUENCE [LARGE SCALE GENOMIC DNA]</scope>
    <source>
        <strain evidence="10">DD15</strain>
    </source>
</reference>
<dbReference type="PATRIC" id="fig|1303.78.peg.1237"/>
<keyword evidence="3" id="KW-1003">Cell membrane</keyword>
<feature type="transmembrane region" description="Helical" evidence="8">
    <location>
        <begin position="17"/>
        <end position="39"/>
    </location>
</feature>
<organism evidence="10">
    <name type="scientific">Streptococcus oralis</name>
    <dbReference type="NCBI Taxonomy" id="1303"/>
    <lineage>
        <taxon>Bacteria</taxon>
        <taxon>Bacillati</taxon>
        <taxon>Bacillota</taxon>
        <taxon>Bacilli</taxon>
        <taxon>Lactobacillales</taxon>
        <taxon>Streptococcaceae</taxon>
        <taxon>Streptococcus</taxon>
    </lineage>
</organism>
<name>A0A139NXH2_STROR</name>
<comment type="caution">
    <text evidence="10">The sequence shown here is derived from an EMBL/GenBank/DDBJ whole genome shotgun (WGS) entry which is preliminary data.</text>
</comment>
<dbReference type="PANTHER" id="PTHR30576">
    <property type="entry name" value="COLANIC BIOSYNTHESIS UDP-GLUCOSE LIPID CARRIER TRANSFERASE"/>
    <property type="match status" value="1"/>
</dbReference>
<keyword evidence="7 8" id="KW-0472">Membrane</keyword>
<dbReference type="Pfam" id="PF02397">
    <property type="entry name" value="Bac_transf"/>
    <property type="match status" value="1"/>
</dbReference>
<evidence type="ECO:0000256" key="4">
    <source>
        <dbReference type="ARBA" id="ARBA00022679"/>
    </source>
</evidence>
<dbReference type="Proteomes" id="UP000070678">
    <property type="component" value="Unassembled WGS sequence"/>
</dbReference>
<feature type="domain" description="Bacterial sugar transferase" evidence="9">
    <location>
        <begin position="12"/>
        <end position="205"/>
    </location>
</feature>
<sequence length="211" mass="24684">MKQNNIIYIGFKKLMDIFIGLFGTIFIVLPCCLIIFVIYKIKGYKGSIFFTQYRAGLRGKKFKIVKFKSMVENAEEILISNKELYEKYKKNSYKLPPNEDPRLTNIGGFIRKTSIDEVPQFINLLLGDMSLIGPRPILENELDEYTEEEREVLLSVRPGITGIWQVSGRSGVYYPERCEMELYYPRNQSLWLDIKIFFLTIRRVLSREGAH</sequence>
<evidence type="ECO:0000256" key="1">
    <source>
        <dbReference type="ARBA" id="ARBA00004236"/>
    </source>
</evidence>
<keyword evidence="5 8" id="KW-0812">Transmembrane</keyword>
<evidence type="ECO:0000259" key="9">
    <source>
        <dbReference type="Pfam" id="PF02397"/>
    </source>
</evidence>
<comment type="similarity">
    <text evidence="2">Belongs to the bacterial sugar transferase family.</text>
</comment>
<evidence type="ECO:0000313" key="10">
    <source>
        <dbReference type="EMBL" id="KXT80638.1"/>
    </source>
</evidence>
<dbReference type="EC" id="2.7.8.6" evidence="10"/>
<proteinExistence type="inferred from homology"/>
<dbReference type="InterPro" id="IPR003362">
    <property type="entry name" value="Bact_transf"/>
</dbReference>
<evidence type="ECO:0000256" key="5">
    <source>
        <dbReference type="ARBA" id="ARBA00022692"/>
    </source>
</evidence>
<gene>
    <name evidence="10" type="ORF">SORDD15_01170</name>
</gene>
<dbReference type="GO" id="GO:0005886">
    <property type="term" value="C:plasma membrane"/>
    <property type="evidence" value="ECO:0007669"/>
    <property type="project" value="UniProtKB-SubCell"/>
</dbReference>
<evidence type="ECO:0000256" key="7">
    <source>
        <dbReference type="ARBA" id="ARBA00023136"/>
    </source>
</evidence>
<keyword evidence="6 8" id="KW-1133">Transmembrane helix</keyword>